<dbReference type="EMBL" id="AFNV02000001">
    <property type="protein sequence ID" value="ERJ20883.1"/>
    <property type="molecule type" value="Genomic_DNA"/>
</dbReference>
<dbReference type="Proteomes" id="UP000006242">
    <property type="component" value="Unassembled WGS sequence"/>
</dbReference>
<reference evidence="2 3" key="2">
    <citation type="journal article" date="2013" name="PLoS ONE">
        <title>INDIGO - INtegrated Data Warehouse of MIcrobial GenOmes with Examples from the Red Sea Extremophiles.</title>
        <authorList>
            <person name="Alam I."/>
            <person name="Antunes A."/>
            <person name="Kamau A.A."/>
            <person name="Ba Alawi W."/>
            <person name="Kalkatawi M."/>
            <person name="Stingl U."/>
            <person name="Bajic V.B."/>
        </authorList>
    </citation>
    <scope>NUCLEOTIDE SEQUENCE [LARGE SCALE GENOMIC DNA]</scope>
    <source>
        <strain evidence="2 3">E1L3A</strain>
    </source>
</reference>
<dbReference type="Pfam" id="PF00561">
    <property type="entry name" value="Abhydrolase_1"/>
    <property type="match status" value="1"/>
</dbReference>
<dbReference type="AlphaFoldDB" id="U2G457"/>
<dbReference type="STRING" id="1033802.SSPSH_000225"/>
<dbReference type="InterPro" id="IPR051321">
    <property type="entry name" value="PHA/PHB_synthase"/>
</dbReference>
<sequence>MSLLSATRDRLGREIARSRARLRHLRQRVFDREALVQAGHTPFEVIHTDGLVSLRYYPPLAESEIELADGTRVDVAQTPQRTPLVIVPPLAVNMLIYDLFPQRSLVRYLRARGFELYLVDWGRPTRAQDDLQLADYFDRFLPAALDRVRAHSGVERLNLHGWSFGGLFSLCHAAIAPEGIANLVLVGAPVDYHDNGVLGERYKALARAGHWTHDKTGLTAHNMPPTLLRSPGVLNSLVFKATSPMAAIRSYAGLAANLHDEDYVSNHATNAAFLDDMVAYPGGVVADFIDYLWIDNMLGEGRLPMPDPPADLSNVQAPILNISGRGDPIVTPSCSQAMTRFVSSDDVTCRTIRGGHVGIVSSETALAETWGEIADWLIARD</sequence>
<dbReference type="PANTHER" id="PTHR36837:SF2">
    <property type="entry name" value="POLY(3-HYDROXYALKANOATE) POLYMERASE SUBUNIT PHAC"/>
    <property type="match status" value="1"/>
</dbReference>
<evidence type="ECO:0000313" key="2">
    <source>
        <dbReference type="EMBL" id="ERJ20883.1"/>
    </source>
</evidence>
<dbReference type="EC" id="2.3.1.-" evidence="2"/>
<dbReference type="PANTHER" id="PTHR36837">
    <property type="entry name" value="POLY(3-HYDROXYALKANOATE) POLYMERASE SUBUNIT PHAC"/>
    <property type="match status" value="1"/>
</dbReference>
<evidence type="ECO:0000259" key="1">
    <source>
        <dbReference type="Pfam" id="PF00561"/>
    </source>
</evidence>
<dbReference type="GO" id="GO:0016746">
    <property type="term" value="F:acyltransferase activity"/>
    <property type="evidence" value="ECO:0007669"/>
    <property type="project" value="UniProtKB-KW"/>
</dbReference>
<name>U2G457_9GAMM</name>
<reference evidence="2 3" key="1">
    <citation type="journal article" date="2011" name="J. Bacteriol.">
        <title>Genome sequence of Salinisphaera shabanensis, a gammaproteobacterium from the harsh, variable environment of the brine-seawater interface of the Shaban Deep in the Red Sea.</title>
        <authorList>
            <person name="Antunes A."/>
            <person name="Alam I."/>
            <person name="Bajic V.B."/>
            <person name="Stingl U."/>
        </authorList>
    </citation>
    <scope>NUCLEOTIDE SEQUENCE [LARGE SCALE GENOMIC DNA]</scope>
    <source>
        <strain evidence="2 3">E1L3A</strain>
    </source>
</reference>
<dbReference type="Gene3D" id="3.40.50.1820">
    <property type="entry name" value="alpha/beta hydrolase"/>
    <property type="match status" value="1"/>
</dbReference>
<protein>
    <submittedName>
        <fullName evidence="2">Poly 3-hydroxybutyric acid synthase protein</fullName>
        <ecNumber evidence="2">2.3.1.-</ecNumber>
    </submittedName>
</protein>
<comment type="caution">
    <text evidence="2">The sequence shown here is derived from an EMBL/GenBank/DDBJ whole genome shotgun (WGS) entry which is preliminary data.</text>
</comment>
<keyword evidence="2" id="KW-0012">Acyltransferase</keyword>
<dbReference type="InterPro" id="IPR029058">
    <property type="entry name" value="AB_hydrolase_fold"/>
</dbReference>
<dbReference type="InterPro" id="IPR000073">
    <property type="entry name" value="AB_hydrolase_1"/>
</dbReference>
<proteinExistence type="predicted"/>
<dbReference type="eggNOG" id="COG3243">
    <property type="taxonomic scope" value="Bacteria"/>
</dbReference>
<dbReference type="SUPFAM" id="SSF53474">
    <property type="entry name" value="alpha/beta-Hydrolases"/>
    <property type="match status" value="1"/>
</dbReference>
<accession>U2G457</accession>
<organism evidence="2 3">
    <name type="scientific">Salinisphaera shabanensis E1L3A</name>
    <dbReference type="NCBI Taxonomy" id="1033802"/>
    <lineage>
        <taxon>Bacteria</taxon>
        <taxon>Pseudomonadati</taxon>
        <taxon>Pseudomonadota</taxon>
        <taxon>Gammaproteobacteria</taxon>
        <taxon>Salinisphaerales</taxon>
        <taxon>Salinisphaeraceae</taxon>
        <taxon>Salinisphaera</taxon>
    </lineage>
</organism>
<dbReference type="RefSeq" id="WP_006913199.1">
    <property type="nucleotide sequence ID" value="NZ_AFNV02000001.1"/>
</dbReference>
<gene>
    <name evidence="2" type="primary">phbC</name>
    <name evidence="2" type="ORF">SSPSH_000225</name>
</gene>
<evidence type="ECO:0000313" key="3">
    <source>
        <dbReference type="Proteomes" id="UP000006242"/>
    </source>
</evidence>
<keyword evidence="2" id="KW-0808">Transferase</keyword>
<keyword evidence="3" id="KW-1185">Reference proteome</keyword>
<feature type="domain" description="AB hydrolase-1" evidence="1">
    <location>
        <begin position="102"/>
        <end position="356"/>
    </location>
</feature>
<dbReference type="OrthoDB" id="9767934at2"/>